<proteinExistence type="predicted"/>
<dbReference type="AlphaFoldDB" id="A0A7C4QR85"/>
<name>A0A7C4QR85_9PLAN</name>
<evidence type="ECO:0000256" key="1">
    <source>
        <dbReference type="SAM" id="MobiDB-lite"/>
    </source>
</evidence>
<feature type="region of interest" description="Disordered" evidence="1">
    <location>
        <begin position="1"/>
        <end position="28"/>
    </location>
</feature>
<gene>
    <name evidence="2" type="ORF">ENS64_15980</name>
</gene>
<protein>
    <submittedName>
        <fullName evidence="2">Uncharacterized protein</fullName>
    </submittedName>
</protein>
<evidence type="ECO:0000313" key="2">
    <source>
        <dbReference type="EMBL" id="HGT40743.1"/>
    </source>
</evidence>
<organism evidence="2">
    <name type="scientific">Schlesneria paludicola</name>
    <dbReference type="NCBI Taxonomy" id="360056"/>
    <lineage>
        <taxon>Bacteria</taxon>
        <taxon>Pseudomonadati</taxon>
        <taxon>Planctomycetota</taxon>
        <taxon>Planctomycetia</taxon>
        <taxon>Planctomycetales</taxon>
        <taxon>Planctomycetaceae</taxon>
        <taxon>Schlesneria</taxon>
    </lineage>
</organism>
<accession>A0A7C4QR85</accession>
<dbReference type="EMBL" id="DSVQ01000018">
    <property type="protein sequence ID" value="HGT40743.1"/>
    <property type="molecule type" value="Genomic_DNA"/>
</dbReference>
<sequence>MRDDTPRDDTMRDDTVRDDTARDDTVRDDTVRDDVAPVLAAAPWFAVGYRWRSGLPSSIGGPTSRGQLCSWG</sequence>
<reference evidence="2" key="1">
    <citation type="journal article" date="2020" name="mSystems">
        <title>Genome- and Community-Level Interaction Insights into Carbon Utilization and Element Cycling Functions of Hydrothermarchaeota in Hydrothermal Sediment.</title>
        <authorList>
            <person name="Zhou Z."/>
            <person name="Liu Y."/>
            <person name="Xu W."/>
            <person name="Pan J."/>
            <person name="Luo Z.H."/>
            <person name="Li M."/>
        </authorList>
    </citation>
    <scope>NUCLEOTIDE SEQUENCE [LARGE SCALE GENOMIC DNA]</scope>
    <source>
        <strain evidence="2">SpSt-508</strain>
    </source>
</reference>
<comment type="caution">
    <text evidence="2">The sequence shown here is derived from an EMBL/GenBank/DDBJ whole genome shotgun (WGS) entry which is preliminary data.</text>
</comment>